<feature type="region of interest" description="Disordered" evidence="1">
    <location>
        <begin position="105"/>
        <end position="125"/>
    </location>
</feature>
<accession>A0A162NA12</accession>
<evidence type="ECO:0000313" key="3">
    <source>
        <dbReference type="Proteomes" id="UP000077315"/>
    </source>
</evidence>
<keyword evidence="3" id="KW-1185">Reference proteome</keyword>
<dbReference type="AlphaFoldDB" id="A0A162NA12"/>
<dbReference type="Proteomes" id="UP000077315">
    <property type="component" value="Unassembled WGS sequence"/>
</dbReference>
<dbReference type="InParanoid" id="A0A162NA12"/>
<proteinExistence type="predicted"/>
<gene>
    <name evidence="2" type="ORF">PHYBLDRAFT_146698</name>
</gene>
<sequence length="282" mass="32787">MELNHYNTKKNTYLSLKRTTKKNYSCQLCEITTVYASLNGFQKHIRKFHPDECQKEYSKFFRKKRKPIFSDSRSIFSTVNLNNNTSSSSNDSTNSNRSTEINFIFERPEDNYSNNKSSDNEFESEYDNNEHGLTLEDAIIVEDSTNERNDTNPLTNVERYSVEEYAAAIETHMRVAESHDSVNQYPHPNSVEYTRKQAILQSVEQILKASDDSDLFKSKVELILLTLFRDIEGLSAEIQMNRIMFAMELLLEVREAVGEKLDFPRPEAVISHHLQLKNNIFI</sequence>
<dbReference type="EMBL" id="KV440983">
    <property type="protein sequence ID" value="OAD72508.1"/>
    <property type="molecule type" value="Genomic_DNA"/>
</dbReference>
<evidence type="ECO:0000256" key="1">
    <source>
        <dbReference type="SAM" id="MobiDB-lite"/>
    </source>
</evidence>
<dbReference type="VEuPathDB" id="FungiDB:PHYBLDRAFT_146698"/>
<protein>
    <submittedName>
        <fullName evidence="2">Uncharacterized protein</fullName>
    </submittedName>
</protein>
<name>A0A162NA12_PHYB8</name>
<organism evidence="2 3">
    <name type="scientific">Phycomyces blakesleeanus (strain ATCC 8743b / DSM 1359 / FGSC 10004 / NBRC 33097 / NRRL 1555)</name>
    <dbReference type="NCBI Taxonomy" id="763407"/>
    <lineage>
        <taxon>Eukaryota</taxon>
        <taxon>Fungi</taxon>
        <taxon>Fungi incertae sedis</taxon>
        <taxon>Mucoromycota</taxon>
        <taxon>Mucoromycotina</taxon>
        <taxon>Mucoromycetes</taxon>
        <taxon>Mucorales</taxon>
        <taxon>Phycomycetaceae</taxon>
        <taxon>Phycomyces</taxon>
    </lineage>
</organism>
<evidence type="ECO:0000313" key="2">
    <source>
        <dbReference type="EMBL" id="OAD72508.1"/>
    </source>
</evidence>
<reference evidence="3" key="1">
    <citation type="submission" date="2015-06" db="EMBL/GenBank/DDBJ databases">
        <title>Expansion of signal transduction pathways in fungi by whole-genome duplication.</title>
        <authorList>
            <consortium name="DOE Joint Genome Institute"/>
            <person name="Corrochano L.M."/>
            <person name="Kuo A."/>
            <person name="Marcet-Houben M."/>
            <person name="Polaino S."/>
            <person name="Salamov A."/>
            <person name="Villalobos J.M."/>
            <person name="Alvarez M.I."/>
            <person name="Avalos J."/>
            <person name="Benito E.P."/>
            <person name="Benoit I."/>
            <person name="Burger G."/>
            <person name="Camino L.P."/>
            <person name="Canovas D."/>
            <person name="Cerda-Olmedo E."/>
            <person name="Cheng J.-F."/>
            <person name="Dominguez A."/>
            <person name="Elias M."/>
            <person name="Eslava A.P."/>
            <person name="Glaser F."/>
            <person name="Grimwood J."/>
            <person name="Gutierrez G."/>
            <person name="Heitman J."/>
            <person name="Henrissat B."/>
            <person name="Iturriaga E.A."/>
            <person name="Lang B.F."/>
            <person name="Lavin J.L."/>
            <person name="Lee S."/>
            <person name="Li W."/>
            <person name="Lindquist E."/>
            <person name="Lopez-Garcia S."/>
            <person name="Luque E.M."/>
            <person name="Marcos A.T."/>
            <person name="Martin J."/>
            <person name="McCluskey K."/>
            <person name="Medina H.R."/>
            <person name="Miralles-Duran A."/>
            <person name="Miyazaki A."/>
            <person name="Munoz-Torres E."/>
            <person name="Oguiza J.A."/>
            <person name="Ohm R."/>
            <person name="Olmedo M."/>
            <person name="Orejas M."/>
            <person name="Ortiz-Castellanos L."/>
            <person name="Pisabarro A.G."/>
            <person name="Rodriguez-Romero J."/>
            <person name="Ruiz-Herrera J."/>
            <person name="Ruiz-Vazquez R."/>
            <person name="Sanz C."/>
            <person name="Schackwitz W."/>
            <person name="Schmutz J."/>
            <person name="Shahriari M."/>
            <person name="Shelest E."/>
            <person name="Silva-Franco F."/>
            <person name="Soanes D."/>
            <person name="Syed K."/>
            <person name="Tagua V.G."/>
            <person name="Talbot N.J."/>
            <person name="Thon M."/>
            <person name="De vries R.P."/>
            <person name="Wiebenga A."/>
            <person name="Yadav J.S."/>
            <person name="Braun E.L."/>
            <person name="Baker S."/>
            <person name="Garre V."/>
            <person name="Horwitz B."/>
            <person name="Torres-Martinez S."/>
            <person name="Idnurm A."/>
            <person name="Herrera-Estrella A."/>
            <person name="Gabaldon T."/>
            <person name="Grigoriev I.V."/>
        </authorList>
    </citation>
    <scope>NUCLEOTIDE SEQUENCE [LARGE SCALE GENOMIC DNA]</scope>
    <source>
        <strain evidence="3">NRRL 1555(-)</strain>
    </source>
</reference>
<dbReference type="GeneID" id="28992617"/>
<dbReference type="RefSeq" id="XP_018290548.1">
    <property type="nucleotide sequence ID" value="XM_018431711.1"/>
</dbReference>